<dbReference type="PANTHER" id="PTHR38439">
    <property type="entry name" value="AURACYANIN-B"/>
    <property type="match status" value="1"/>
</dbReference>
<dbReference type="OrthoDB" id="9814063at2"/>
<dbReference type="CDD" id="cd13922">
    <property type="entry name" value="Azurin"/>
    <property type="match status" value="1"/>
</dbReference>
<keyword evidence="5" id="KW-0732">Signal</keyword>
<sequence length="174" mass="19394">MNTTKFTFKTLVLTLCLACFFSCGDDKKKETTEQPVKTEKKEEVSQPKTIEITLNSDDNMKFDLSTINVYEGQTVTLKLVHTGEMSKDVMGHNFVLLTQGTSVSEFGNSVVELKDNDYIPEDTSNIIAHTKLIGGGESDTITFEAPAKGIYDFLCSFPGHYAIMKGKFIVRENK</sequence>
<dbReference type="PROSITE" id="PS00196">
    <property type="entry name" value="COPPER_BLUE"/>
    <property type="match status" value="1"/>
</dbReference>
<dbReference type="NCBIfam" id="TIGR02695">
    <property type="entry name" value="azurin"/>
    <property type="match status" value="1"/>
</dbReference>
<evidence type="ECO:0000259" key="6">
    <source>
        <dbReference type="Pfam" id="PF00127"/>
    </source>
</evidence>
<dbReference type="RefSeq" id="WP_110473831.1">
    <property type="nucleotide sequence ID" value="NZ_BMWQ01000001.1"/>
</dbReference>
<name>A0A2V4YFZ3_9FLAO</name>
<feature type="signal peptide" evidence="5">
    <location>
        <begin position="1"/>
        <end position="24"/>
    </location>
</feature>
<dbReference type="InterPro" id="IPR000923">
    <property type="entry name" value="BlueCu_1"/>
</dbReference>
<keyword evidence="8" id="KW-1185">Reference proteome</keyword>
<keyword evidence="4" id="KW-0186">Copper</keyword>
<keyword evidence="1" id="KW-0813">Transport</keyword>
<protein>
    <submittedName>
        <fullName evidence="7">Azurin</fullName>
    </submittedName>
</protein>
<proteinExistence type="predicted"/>
<evidence type="ECO:0000313" key="7">
    <source>
        <dbReference type="EMBL" id="PYE82843.1"/>
    </source>
</evidence>
<evidence type="ECO:0000256" key="4">
    <source>
        <dbReference type="ARBA" id="ARBA00023008"/>
    </source>
</evidence>
<keyword evidence="2" id="KW-0479">Metal-binding</keyword>
<dbReference type="Pfam" id="PF00127">
    <property type="entry name" value="Copper-bind"/>
    <property type="match status" value="1"/>
</dbReference>
<dbReference type="SUPFAM" id="SSF49503">
    <property type="entry name" value="Cupredoxins"/>
    <property type="match status" value="1"/>
</dbReference>
<dbReference type="GO" id="GO:0005507">
    <property type="term" value="F:copper ion binding"/>
    <property type="evidence" value="ECO:0007669"/>
    <property type="project" value="InterPro"/>
</dbReference>
<feature type="domain" description="Blue (type 1) copper" evidence="6">
    <location>
        <begin position="52"/>
        <end position="170"/>
    </location>
</feature>
<evidence type="ECO:0000256" key="1">
    <source>
        <dbReference type="ARBA" id="ARBA00022448"/>
    </source>
</evidence>
<reference evidence="7 8" key="1">
    <citation type="submission" date="2018-06" db="EMBL/GenBank/DDBJ databases">
        <title>Genomic Encyclopedia of Type Strains, Phase III (KMG-III): the genomes of soil and plant-associated and newly described type strains.</title>
        <authorList>
            <person name="Whitman W."/>
        </authorList>
    </citation>
    <scope>NUCLEOTIDE SEQUENCE [LARGE SCALE GENOMIC DNA]</scope>
    <source>
        <strain evidence="7 8">CECT 7945</strain>
    </source>
</reference>
<dbReference type="InterPro" id="IPR050845">
    <property type="entry name" value="Cu-binding_ET"/>
</dbReference>
<dbReference type="PANTHER" id="PTHR38439:SF2">
    <property type="entry name" value="OUTER MEMBRANE PROTEIN H.8"/>
    <property type="match status" value="1"/>
</dbReference>
<accession>A0A2V4YFZ3</accession>
<dbReference type="EMBL" id="QJTD01000001">
    <property type="protein sequence ID" value="PYE82843.1"/>
    <property type="molecule type" value="Genomic_DNA"/>
</dbReference>
<dbReference type="AlphaFoldDB" id="A0A2V4YFZ3"/>
<dbReference type="Proteomes" id="UP000248054">
    <property type="component" value="Unassembled WGS sequence"/>
</dbReference>
<feature type="chain" id="PRO_5016158774" evidence="5">
    <location>
        <begin position="25"/>
        <end position="174"/>
    </location>
</feature>
<gene>
    <name evidence="7" type="ORF">DFQ11_101272</name>
</gene>
<comment type="caution">
    <text evidence="7">The sequence shown here is derived from an EMBL/GenBank/DDBJ whole genome shotgun (WGS) entry which is preliminary data.</text>
</comment>
<dbReference type="InterPro" id="IPR028871">
    <property type="entry name" value="BlueCu_1_BS"/>
</dbReference>
<evidence type="ECO:0000256" key="5">
    <source>
        <dbReference type="SAM" id="SignalP"/>
    </source>
</evidence>
<organism evidence="7 8">
    <name type="scientific">Winogradskyella epiphytica</name>
    <dbReference type="NCBI Taxonomy" id="262005"/>
    <lineage>
        <taxon>Bacteria</taxon>
        <taxon>Pseudomonadati</taxon>
        <taxon>Bacteroidota</taxon>
        <taxon>Flavobacteriia</taxon>
        <taxon>Flavobacteriales</taxon>
        <taxon>Flavobacteriaceae</taxon>
        <taxon>Winogradskyella</taxon>
    </lineage>
</organism>
<dbReference type="InterPro" id="IPR008972">
    <property type="entry name" value="Cupredoxin"/>
</dbReference>
<dbReference type="InterPro" id="IPR014068">
    <property type="entry name" value="Azurin"/>
</dbReference>
<evidence type="ECO:0000256" key="2">
    <source>
        <dbReference type="ARBA" id="ARBA00022723"/>
    </source>
</evidence>
<evidence type="ECO:0000313" key="8">
    <source>
        <dbReference type="Proteomes" id="UP000248054"/>
    </source>
</evidence>
<dbReference type="GO" id="GO:0009055">
    <property type="term" value="F:electron transfer activity"/>
    <property type="evidence" value="ECO:0007669"/>
    <property type="project" value="InterPro"/>
</dbReference>
<dbReference type="Gene3D" id="2.60.40.420">
    <property type="entry name" value="Cupredoxins - blue copper proteins"/>
    <property type="match status" value="1"/>
</dbReference>
<evidence type="ECO:0000256" key="3">
    <source>
        <dbReference type="ARBA" id="ARBA00022982"/>
    </source>
</evidence>
<keyword evidence="3" id="KW-0249">Electron transport</keyword>